<protein>
    <submittedName>
        <fullName evidence="1">Putative hydrolase</fullName>
    </submittedName>
</protein>
<dbReference type="SFLD" id="SFLDG01129">
    <property type="entry name" value="C1.5:_HAD__Beta-PGM__Phosphata"/>
    <property type="match status" value="1"/>
</dbReference>
<dbReference type="InterPro" id="IPR023198">
    <property type="entry name" value="PGP-like_dom2"/>
</dbReference>
<dbReference type="PANTHER" id="PTHR43434">
    <property type="entry name" value="PHOSPHOGLYCOLATE PHOSPHATASE"/>
    <property type="match status" value="1"/>
</dbReference>
<evidence type="ECO:0000313" key="1">
    <source>
        <dbReference type="EMBL" id="GAB05645.1"/>
    </source>
</evidence>
<dbReference type="SUPFAM" id="SSF56784">
    <property type="entry name" value="HAD-like"/>
    <property type="match status" value="1"/>
</dbReference>
<dbReference type="InterPro" id="IPR050155">
    <property type="entry name" value="HAD-like_hydrolase_sf"/>
</dbReference>
<dbReference type="Proteomes" id="UP000006023">
    <property type="component" value="Unassembled WGS sequence"/>
</dbReference>
<dbReference type="InterPro" id="IPR036412">
    <property type="entry name" value="HAD-like_sf"/>
</dbReference>
<dbReference type="EMBL" id="BAED01000040">
    <property type="protein sequence ID" value="GAB05645.1"/>
    <property type="molecule type" value="Genomic_DNA"/>
</dbReference>
<dbReference type="AlphaFoldDB" id="G7GPX0"/>
<proteinExistence type="predicted"/>
<dbReference type="Gene3D" id="3.40.50.1000">
    <property type="entry name" value="HAD superfamily/HAD-like"/>
    <property type="match status" value="1"/>
</dbReference>
<name>G7GPX0_9ACTN</name>
<organism evidence="1 2">
    <name type="scientific">Gordonia amarae NBRC 15530</name>
    <dbReference type="NCBI Taxonomy" id="1075090"/>
    <lineage>
        <taxon>Bacteria</taxon>
        <taxon>Bacillati</taxon>
        <taxon>Actinomycetota</taxon>
        <taxon>Actinomycetes</taxon>
        <taxon>Mycobacteriales</taxon>
        <taxon>Gordoniaceae</taxon>
        <taxon>Gordonia</taxon>
    </lineage>
</organism>
<evidence type="ECO:0000313" key="2">
    <source>
        <dbReference type="Proteomes" id="UP000006023"/>
    </source>
</evidence>
<sequence length="248" mass="25493">MHETPAEQIPLAQIPPRITEAPSAGAQPADPGAALLLDLDGTLTDSFAGIANSFAHALDVMGLPPAAPEVIAGVAGPPLLDTLHAMGLDEPTADATMTAYRARYSTVGYLENSVFAGIGPLLADLAAAGRRMAVATSKNQATAIRILEHFGLSEYFELIAGASDDGTRRSKADVIAYALAGLGVEVDATGTVSAPVVMVGDRSHDIEGAAEFGIPTVHVEWGYALDGEAGAAAWIVRSVPELRTLLGV</sequence>
<dbReference type="InterPro" id="IPR023214">
    <property type="entry name" value="HAD_sf"/>
</dbReference>
<dbReference type="PANTHER" id="PTHR43434:SF20">
    <property type="entry name" value="5'-NUCLEOTIDASE"/>
    <property type="match status" value="1"/>
</dbReference>
<dbReference type="NCBIfam" id="TIGR01549">
    <property type="entry name" value="HAD-SF-IA-v1"/>
    <property type="match status" value="1"/>
</dbReference>
<dbReference type="InterPro" id="IPR041492">
    <property type="entry name" value="HAD_2"/>
</dbReference>
<dbReference type="Gene3D" id="1.10.150.240">
    <property type="entry name" value="Putative phosphatase, domain 2"/>
    <property type="match status" value="1"/>
</dbReference>
<dbReference type="SFLD" id="SFLDS00003">
    <property type="entry name" value="Haloacid_Dehalogenase"/>
    <property type="match status" value="1"/>
</dbReference>
<keyword evidence="2" id="KW-1185">Reference proteome</keyword>
<reference evidence="1 2" key="1">
    <citation type="submission" date="2011-11" db="EMBL/GenBank/DDBJ databases">
        <title>Whole genome shotgun sequence of Gordonia amarae NBRC 15530.</title>
        <authorList>
            <person name="Takarada H."/>
            <person name="Hosoyama A."/>
            <person name="Tsuchikane K."/>
            <person name="Katsumata H."/>
            <person name="Yamazaki S."/>
            <person name="Fujita N."/>
        </authorList>
    </citation>
    <scope>NUCLEOTIDE SEQUENCE [LARGE SCALE GENOMIC DNA]</scope>
    <source>
        <strain evidence="1 2">NBRC 15530</strain>
    </source>
</reference>
<dbReference type="GO" id="GO:0005829">
    <property type="term" value="C:cytosol"/>
    <property type="evidence" value="ECO:0007669"/>
    <property type="project" value="TreeGrafter"/>
</dbReference>
<dbReference type="GO" id="GO:0004713">
    <property type="term" value="F:protein tyrosine kinase activity"/>
    <property type="evidence" value="ECO:0007669"/>
    <property type="project" value="TreeGrafter"/>
</dbReference>
<dbReference type="eggNOG" id="COG0546">
    <property type="taxonomic scope" value="Bacteria"/>
</dbReference>
<keyword evidence="1" id="KW-0378">Hydrolase</keyword>
<dbReference type="InterPro" id="IPR006439">
    <property type="entry name" value="HAD-SF_hydro_IA"/>
</dbReference>
<comment type="caution">
    <text evidence="1">The sequence shown here is derived from an EMBL/GenBank/DDBJ whole genome shotgun (WGS) entry which is preliminary data.</text>
</comment>
<dbReference type="RefSeq" id="WP_005187119.1">
    <property type="nucleotide sequence ID" value="NZ_BAED01000040.1"/>
</dbReference>
<dbReference type="STRING" id="1075090.GOAMR_40_01350"/>
<dbReference type="GO" id="GO:0016787">
    <property type="term" value="F:hydrolase activity"/>
    <property type="evidence" value="ECO:0007669"/>
    <property type="project" value="UniProtKB-KW"/>
</dbReference>
<gene>
    <name evidence="1" type="ORF">GOAMR_40_01350</name>
</gene>
<accession>G7GPX0</accession>
<dbReference type="Pfam" id="PF13419">
    <property type="entry name" value="HAD_2"/>
    <property type="match status" value="1"/>
</dbReference>